<feature type="domain" description="Topo IIA-type catalytic" evidence="9">
    <location>
        <begin position="1"/>
        <end position="160"/>
    </location>
</feature>
<dbReference type="InterPro" id="IPR013757">
    <property type="entry name" value="Topo_IIA_A_a_sf"/>
</dbReference>
<keyword evidence="3" id="KW-0799">Topoisomerase</keyword>
<protein>
    <recommendedName>
        <fullName evidence="2">DNA topoisomerase (ATP-hydrolyzing)</fullName>
        <ecNumber evidence="2">5.6.2.2</ecNumber>
    </recommendedName>
</protein>
<dbReference type="InterPro" id="IPR050220">
    <property type="entry name" value="Type_II_DNA_Topoisomerases"/>
</dbReference>
<dbReference type="PROSITE" id="PS52040">
    <property type="entry name" value="TOPO_IIA"/>
    <property type="match status" value="1"/>
</dbReference>
<dbReference type="FunFam" id="1.10.268.10:FF:000001">
    <property type="entry name" value="DNA gyrase subunit A"/>
    <property type="match status" value="1"/>
</dbReference>
<dbReference type="SUPFAM" id="SSF101904">
    <property type="entry name" value="GyrA/ParC C-terminal domain-like"/>
    <property type="match status" value="1"/>
</dbReference>
<dbReference type="InterPro" id="IPR013760">
    <property type="entry name" value="Topo_IIA-like_dom_sf"/>
</dbReference>
<gene>
    <name evidence="10" type="ORF">CTOB1V02_LOCUS13120</name>
</gene>
<accession>A0A7R8WVK8</accession>
<dbReference type="Pfam" id="PF00521">
    <property type="entry name" value="DNA_topoisoIV"/>
    <property type="match status" value="1"/>
</dbReference>
<evidence type="ECO:0000313" key="10">
    <source>
        <dbReference type="EMBL" id="CAD7235305.1"/>
    </source>
</evidence>
<dbReference type="GO" id="GO:0005737">
    <property type="term" value="C:cytoplasm"/>
    <property type="evidence" value="ECO:0007669"/>
    <property type="project" value="TreeGrafter"/>
</dbReference>
<feature type="coiled-coil region" evidence="7">
    <location>
        <begin position="91"/>
        <end position="118"/>
    </location>
</feature>
<dbReference type="EMBL" id="OB672134">
    <property type="protein sequence ID" value="CAD7235305.1"/>
    <property type="molecule type" value="Genomic_DNA"/>
</dbReference>
<dbReference type="AlphaFoldDB" id="A0A7R8WVK8"/>
<evidence type="ECO:0000256" key="1">
    <source>
        <dbReference type="ARBA" id="ARBA00000185"/>
    </source>
</evidence>
<dbReference type="GO" id="GO:0006265">
    <property type="term" value="P:DNA topological change"/>
    <property type="evidence" value="ECO:0007669"/>
    <property type="project" value="InterPro"/>
</dbReference>
<keyword evidence="4 6" id="KW-0238">DNA-binding</keyword>
<dbReference type="Gene3D" id="2.120.10.90">
    <property type="entry name" value="DNA gyrase/topoisomerase IV, subunit A, C-terminal"/>
    <property type="match status" value="2"/>
</dbReference>
<comment type="catalytic activity">
    <reaction evidence="1">
        <text>ATP-dependent breakage, passage and rejoining of double-stranded DNA.</text>
        <dbReference type="EC" id="5.6.2.2"/>
    </reaction>
</comment>
<evidence type="ECO:0000256" key="6">
    <source>
        <dbReference type="PROSITE-ProRule" id="PRU01384"/>
    </source>
</evidence>
<dbReference type="InterPro" id="IPR006691">
    <property type="entry name" value="GyrA/parC_rep"/>
</dbReference>
<dbReference type="OrthoDB" id="734at2759"/>
<name>A0A7R8WVK8_9CRUS</name>
<sequence>MKDMIVHFVAHRHDVVVRRTKYELRKAEERAHILEGLLIALDNLDAVIKLIRESATPPEAKDGLMSQFNLSEIQAKAILDMRLQRLTGLERDKIKEEYEELQKTIANLKEILSNEGLRYQIIKDELIEIKEKFGDERRTDINYAGEPGDKLRAYIKTNNLNDEEYINSHNVIMVTMNGVVKKTSLEQYSRPRSNGINAITIREGDRLLEAKLTNGNSQIMIATNQGKAIRFEEEKVRTMGRTASGSGVTIRMAVAEMRIMGRATQGVRLIKLKDSDEISAIAKVEVDQEAEDGDEIDDAMENSDHEEGGGDNE</sequence>
<feature type="compositionally biased region" description="Acidic residues" evidence="8">
    <location>
        <begin position="287"/>
        <end position="301"/>
    </location>
</feature>
<dbReference type="SUPFAM" id="SSF56719">
    <property type="entry name" value="Type II DNA topoisomerase"/>
    <property type="match status" value="1"/>
</dbReference>
<evidence type="ECO:0000256" key="4">
    <source>
        <dbReference type="ARBA" id="ARBA00023125"/>
    </source>
</evidence>
<dbReference type="GO" id="GO:0003918">
    <property type="term" value="F:DNA topoisomerase type II (double strand cut, ATP-hydrolyzing) activity"/>
    <property type="evidence" value="ECO:0007669"/>
    <property type="project" value="UniProtKB-EC"/>
</dbReference>
<feature type="region of interest" description="Disordered" evidence="8">
    <location>
        <begin position="285"/>
        <end position="313"/>
    </location>
</feature>
<evidence type="ECO:0000259" key="9">
    <source>
        <dbReference type="PROSITE" id="PS52040"/>
    </source>
</evidence>
<dbReference type="Gene3D" id="1.10.268.10">
    <property type="entry name" value="Topoisomerase, domain 3"/>
    <property type="match status" value="2"/>
</dbReference>
<dbReference type="GO" id="GO:0005524">
    <property type="term" value="F:ATP binding"/>
    <property type="evidence" value="ECO:0007669"/>
    <property type="project" value="InterPro"/>
</dbReference>
<dbReference type="GO" id="GO:0003677">
    <property type="term" value="F:DNA binding"/>
    <property type="evidence" value="ECO:0007669"/>
    <property type="project" value="UniProtKB-UniRule"/>
</dbReference>
<dbReference type="EC" id="5.6.2.2" evidence="2"/>
<comment type="caution">
    <text evidence="6">Lacks conserved residue(s) required for the propagation of feature annotation.</text>
</comment>
<keyword evidence="7" id="KW-0175">Coiled coil</keyword>
<dbReference type="InterPro" id="IPR035516">
    <property type="entry name" value="Gyrase/topoIV_suA_C"/>
</dbReference>
<evidence type="ECO:0000256" key="3">
    <source>
        <dbReference type="ARBA" id="ARBA00023029"/>
    </source>
</evidence>
<feature type="compositionally biased region" description="Basic and acidic residues" evidence="8">
    <location>
        <begin position="302"/>
        <end position="313"/>
    </location>
</feature>
<reference evidence="10" key="1">
    <citation type="submission" date="2020-11" db="EMBL/GenBank/DDBJ databases">
        <authorList>
            <person name="Tran Van P."/>
        </authorList>
    </citation>
    <scope>NUCLEOTIDE SEQUENCE</scope>
</reference>
<dbReference type="PANTHER" id="PTHR43493">
    <property type="entry name" value="DNA GYRASE/TOPOISOMERASE SUBUNIT A"/>
    <property type="match status" value="1"/>
</dbReference>
<proteinExistence type="predicted"/>
<evidence type="ECO:0000256" key="7">
    <source>
        <dbReference type="SAM" id="Coils"/>
    </source>
</evidence>
<dbReference type="Pfam" id="PF03989">
    <property type="entry name" value="DNA_gyraseA_C"/>
    <property type="match status" value="2"/>
</dbReference>
<evidence type="ECO:0000256" key="8">
    <source>
        <dbReference type="SAM" id="MobiDB-lite"/>
    </source>
</evidence>
<dbReference type="GO" id="GO:0009330">
    <property type="term" value="C:DNA topoisomerase type II (double strand cut, ATP-hydrolyzing) complex"/>
    <property type="evidence" value="ECO:0007669"/>
    <property type="project" value="TreeGrafter"/>
</dbReference>
<dbReference type="PANTHER" id="PTHR43493:SF5">
    <property type="entry name" value="DNA GYRASE SUBUNIT A, CHLOROPLASTIC_MITOCHONDRIAL"/>
    <property type="match status" value="1"/>
</dbReference>
<keyword evidence="5" id="KW-0413">Isomerase</keyword>
<organism evidence="10">
    <name type="scientific">Cyprideis torosa</name>
    <dbReference type="NCBI Taxonomy" id="163714"/>
    <lineage>
        <taxon>Eukaryota</taxon>
        <taxon>Metazoa</taxon>
        <taxon>Ecdysozoa</taxon>
        <taxon>Arthropoda</taxon>
        <taxon>Crustacea</taxon>
        <taxon>Oligostraca</taxon>
        <taxon>Ostracoda</taxon>
        <taxon>Podocopa</taxon>
        <taxon>Podocopida</taxon>
        <taxon>Cytherocopina</taxon>
        <taxon>Cytheroidea</taxon>
        <taxon>Cytherideidae</taxon>
        <taxon>Cyprideis</taxon>
    </lineage>
</organism>
<evidence type="ECO:0000256" key="2">
    <source>
        <dbReference type="ARBA" id="ARBA00012895"/>
    </source>
</evidence>
<dbReference type="InterPro" id="IPR002205">
    <property type="entry name" value="Topo_IIA_dom_A"/>
</dbReference>
<evidence type="ECO:0000256" key="5">
    <source>
        <dbReference type="ARBA" id="ARBA00023235"/>
    </source>
</evidence>